<dbReference type="PANTHER" id="PTHR33755">
    <property type="entry name" value="TOXIN PARE1-RELATED"/>
    <property type="match status" value="1"/>
</dbReference>
<protein>
    <submittedName>
        <fullName evidence="3">Type II toxin-antitoxin system RelE/ParE family toxin</fullName>
    </submittedName>
</protein>
<evidence type="ECO:0000256" key="1">
    <source>
        <dbReference type="ARBA" id="ARBA00006226"/>
    </source>
</evidence>
<dbReference type="InterPro" id="IPR007712">
    <property type="entry name" value="RelE/ParE_toxin"/>
</dbReference>
<comment type="similarity">
    <text evidence="1">Belongs to the RelE toxin family.</text>
</comment>
<sequence length="94" mass="10731">MTFQIVWTQTARLDLLQIIRYIAERNPSAARAIKSAIEAAPQSAAIAPYLYRNGRILGTREIVVHPNYIVVYAVMSDRIEVLNVLHARQCYPFE</sequence>
<dbReference type="Proteomes" id="UP001629462">
    <property type="component" value="Unassembled WGS sequence"/>
</dbReference>
<keyword evidence="4" id="KW-1185">Reference proteome</keyword>
<dbReference type="RefSeq" id="WP_250484583.1">
    <property type="nucleotide sequence ID" value="NZ_JAQQDB010000003.1"/>
</dbReference>
<dbReference type="InterPro" id="IPR051803">
    <property type="entry name" value="TA_system_RelE-like_toxin"/>
</dbReference>
<gene>
    <name evidence="3" type="ORF">PQR08_05055</name>
</gene>
<dbReference type="NCBIfam" id="TIGR02385">
    <property type="entry name" value="RelE_StbE"/>
    <property type="match status" value="1"/>
</dbReference>
<keyword evidence="2" id="KW-1277">Toxin-antitoxin system</keyword>
<dbReference type="EMBL" id="JAQQDB010000003">
    <property type="protein sequence ID" value="MFM0516784.1"/>
    <property type="molecule type" value="Genomic_DNA"/>
</dbReference>
<reference evidence="3 4" key="1">
    <citation type="journal article" date="2024" name="Chem. Sci.">
        <title>Discovery of megapolipeptins by genome mining of a Burkholderiales bacteria collection.</title>
        <authorList>
            <person name="Paulo B.S."/>
            <person name="Recchia M.J.J."/>
            <person name="Lee S."/>
            <person name="Fergusson C.H."/>
            <person name="Romanowski S.B."/>
            <person name="Hernandez A."/>
            <person name="Krull N."/>
            <person name="Liu D.Y."/>
            <person name="Cavanagh H."/>
            <person name="Bos A."/>
            <person name="Gray C.A."/>
            <person name="Murphy B.T."/>
            <person name="Linington R.G."/>
            <person name="Eustaquio A.S."/>
        </authorList>
    </citation>
    <scope>NUCLEOTIDE SEQUENCE [LARGE SCALE GENOMIC DNA]</scope>
    <source>
        <strain evidence="3 4">RL17-374-BIF-D</strain>
    </source>
</reference>
<evidence type="ECO:0000256" key="2">
    <source>
        <dbReference type="ARBA" id="ARBA00022649"/>
    </source>
</evidence>
<dbReference type="Pfam" id="PF05016">
    <property type="entry name" value="ParE_toxin"/>
    <property type="match status" value="1"/>
</dbReference>
<dbReference type="InterPro" id="IPR035093">
    <property type="entry name" value="RelE/ParE_toxin_dom_sf"/>
</dbReference>
<comment type="caution">
    <text evidence="3">The sequence shown here is derived from an EMBL/GenBank/DDBJ whole genome shotgun (WGS) entry which is preliminary data.</text>
</comment>
<dbReference type="PANTHER" id="PTHR33755:SF6">
    <property type="entry name" value="PLASMID STABILIZATION SYSTEM PROTEIN"/>
    <property type="match status" value="1"/>
</dbReference>
<organism evidence="3 4">
    <name type="scientific">Caballeronia jiangsuensis</name>
    <dbReference type="NCBI Taxonomy" id="1458357"/>
    <lineage>
        <taxon>Bacteria</taxon>
        <taxon>Pseudomonadati</taxon>
        <taxon>Pseudomonadota</taxon>
        <taxon>Betaproteobacteria</taxon>
        <taxon>Burkholderiales</taxon>
        <taxon>Burkholderiaceae</taxon>
        <taxon>Caballeronia</taxon>
    </lineage>
</organism>
<proteinExistence type="inferred from homology"/>
<evidence type="ECO:0000313" key="4">
    <source>
        <dbReference type="Proteomes" id="UP001629462"/>
    </source>
</evidence>
<name>A0ABW9CEU1_9BURK</name>
<dbReference type="Gene3D" id="3.30.2310.20">
    <property type="entry name" value="RelE-like"/>
    <property type="match status" value="1"/>
</dbReference>
<evidence type="ECO:0000313" key="3">
    <source>
        <dbReference type="EMBL" id="MFM0516784.1"/>
    </source>
</evidence>
<accession>A0ABW9CEU1</accession>